<gene>
    <name evidence="1" type="ORF">DCMF_07310</name>
</gene>
<accession>A0A3G1KQA1</accession>
<dbReference type="EMBL" id="CP017634">
    <property type="protein sequence ID" value="ATW24616.1"/>
    <property type="molecule type" value="Genomic_DNA"/>
</dbReference>
<name>A0A3G1KQA1_FORW1</name>
<evidence type="ECO:0000313" key="1">
    <source>
        <dbReference type="EMBL" id="ATW24616.1"/>
    </source>
</evidence>
<evidence type="ECO:0000313" key="2">
    <source>
        <dbReference type="Proteomes" id="UP000323521"/>
    </source>
</evidence>
<organism evidence="1 2">
    <name type="scientific">Formimonas warabiya</name>
    <dbReference type="NCBI Taxonomy" id="1761012"/>
    <lineage>
        <taxon>Bacteria</taxon>
        <taxon>Bacillati</taxon>
        <taxon>Bacillota</taxon>
        <taxon>Clostridia</taxon>
        <taxon>Eubacteriales</taxon>
        <taxon>Peptococcaceae</taxon>
        <taxon>Candidatus Formimonas</taxon>
    </lineage>
</organism>
<proteinExistence type="predicted"/>
<protein>
    <submittedName>
        <fullName evidence="1">Uncharacterized protein</fullName>
    </submittedName>
</protein>
<reference evidence="1 2" key="1">
    <citation type="submission" date="2016-10" db="EMBL/GenBank/DDBJ databases">
        <title>Complete Genome Sequence of Peptococcaceae strain DCMF.</title>
        <authorList>
            <person name="Edwards R.J."/>
            <person name="Holland S.I."/>
            <person name="Deshpande N.P."/>
            <person name="Wong Y.K."/>
            <person name="Ertan H."/>
            <person name="Manefield M."/>
            <person name="Russell T.L."/>
            <person name="Lee M.J."/>
        </authorList>
    </citation>
    <scope>NUCLEOTIDE SEQUENCE [LARGE SCALE GENOMIC DNA]</scope>
    <source>
        <strain evidence="1 2">DCMF</strain>
    </source>
</reference>
<dbReference type="KEGG" id="fwa:DCMF_07310"/>
<dbReference type="AlphaFoldDB" id="A0A3G1KQA1"/>
<keyword evidence="2" id="KW-1185">Reference proteome</keyword>
<sequence length="66" mass="7872">MLYVEFLLEIFVVRIYEQIILLNILSDSPNLSIFTNMFVFPGTRYFKGFVENITKQKKLHQNSLEK</sequence>
<dbReference type="Proteomes" id="UP000323521">
    <property type="component" value="Chromosome"/>
</dbReference>